<dbReference type="GeneID" id="17261089"/>
<keyword evidence="3" id="KW-1185">Reference proteome</keyword>
<feature type="compositionally biased region" description="Low complexity" evidence="1">
    <location>
        <begin position="382"/>
        <end position="394"/>
    </location>
</feature>
<name>A0A0D3IU70_EMIH1</name>
<organism evidence="2 3">
    <name type="scientific">Emiliania huxleyi (strain CCMP1516)</name>
    <dbReference type="NCBI Taxonomy" id="280463"/>
    <lineage>
        <taxon>Eukaryota</taxon>
        <taxon>Haptista</taxon>
        <taxon>Haptophyta</taxon>
        <taxon>Prymnesiophyceae</taxon>
        <taxon>Isochrysidales</taxon>
        <taxon>Noelaerhabdaceae</taxon>
        <taxon>Emiliania</taxon>
    </lineage>
</organism>
<sequence>MRERGGKGRGGKAERKGKGEGGEDGSRGRGRGRKGSATPPPTGDAAAQPDSNGGSSVPKVDSGSDLTADLQSVMAPDASLSTVSSLPLPKADSADGPLPLMTSLPTPADGLLGPMPAGLSAAPAAGASTAMPLMDPAILGMSGAPTPVGALPGATVADTTVTAGVIMPTQLPGNSSKLQFGFGDTSACGSNGGVAAAAPAGAPGGLQKMPDFGLGQLSSELFDSNVSPLGAAPGSLPLPASLKTALPSAGATALPGFDGSAPEAASSIGTSPADKMLATGLEKLNLEAVAGGAADDNPALGSLPPALSGIMPLAPAAAGKGARGPPGVGRPPAGSVVPLAGAAPLGPTYLPPTGSYSEPSSVGTPPPLDEPRGGGGGGAAGGAAPPSSGAMPPGNIAMGMPGAVHGYEVHAGAAAPPAGMAGRQPGADKDGDRRSKQKKGKGARGDRSGDRNPGGGGPGGGMPPAMHGGGEMGMVPPGMGIAVGNGSMGAGLGGSQPSRAGGPPGMMQPAYGGQQPYAYSMVAPVMASPHYAGYGGMPHGFGGGMYQVAPGMPPGNINMYAPSHSNYVAQQQQYVQQQQYLSQQSGSGPAGGYVQPYPAQQQMAAMSGGGMAPGFSSGTNFGGYEDAPSDYNAPPGHGYYGHRHP</sequence>
<feature type="region of interest" description="Disordered" evidence="1">
    <location>
        <begin position="626"/>
        <end position="645"/>
    </location>
</feature>
<accession>A0A0D3IU70</accession>
<reference evidence="2" key="2">
    <citation type="submission" date="2024-10" db="UniProtKB">
        <authorList>
            <consortium name="EnsemblProtists"/>
        </authorList>
    </citation>
    <scope>IDENTIFICATION</scope>
</reference>
<dbReference type="Proteomes" id="UP000013827">
    <property type="component" value="Unassembled WGS sequence"/>
</dbReference>
<feature type="region of interest" description="Disordered" evidence="1">
    <location>
        <begin position="1"/>
        <end position="73"/>
    </location>
</feature>
<feature type="compositionally biased region" description="Gly residues" evidence="1">
    <location>
        <begin position="452"/>
        <end position="472"/>
    </location>
</feature>
<dbReference type="EnsemblProtists" id="EOD14805">
    <property type="protein sequence ID" value="EOD14805"/>
    <property type="gene ID" value="EMIHUDRAFT_420512"/>
</dbReference>
<dbReference type="KEGG" id="ehx:EMIHUDRAFT_420512"/>
<feature type="region of interest" description="Disordered" evidence="1">
    <location>
        <begin position="348"/>
        <end position="394"/>
    </location>
</feature>
<evidence type="ECO:0000313" key="3">
    <source>
        <dbReference type="Proteomes" id="UP000013827"/>
    </source>
</evidence>
<evidence type="ECO:0000313" key="2">
    <source>
        <dbReference type="EnsemblProtists" id="EOD14805"/>
    </source>
</evidence>
<feature type="region of interest" description="Disordered" evidence="1">
    <location>
        <begin position="414"/>
        <end position="508"/>
    </location>
</feature>
<dbReference type="PaxDb" id="2903-EOD14805"/>
<evidence type="ECO:0000256" key="1">
    <source>
        <dbReference type="SAM" id="MobiDB-lite"/>
    </source>
</evidence>
<feature type="compositionally biased region" description="Gly residues" evidence="1">
    <location>
        <begin position="481"/>
        <end position="494"/>
    </location>
</feature>
<protein>
    <submittedName>
        <fullName evidence="2">Uncharacterized protein</fullName>
    </submittedName>
</protein>
<dbReference type="STRING" id="2903.R1DJZ7"/>
<dbReference type="HOGENOM" id="CLU_424815_0_0_1"/>
<feature type="compositionally biased region" description="Basic and acidic residues" evidence="1">
    <location>
        <begin position="1"/>
        <end position="27"/>
    </location>
</feature>
<feature type="compositionally biased region" description="Polar residues" evidence="1">
    <location>
        <begin position="354"/>
        <end position="363"/>
    </location>
</feature>
<proteinExistence type="predicted"/>
<dbReference type="AlphaFoldDB" id="A0A0D3IU70"/>
<feature type="compositionally biased region" description="Low complexity" evidence="1">
    <location>
        <begin position="414"/>
        <end position="425"/>
    </location>
</feature>
<dbReference type="OMA" id="MPPGNIN"/>
<reference evidence="3" key="1">
    <citation type="journal article" date="2013" name="Nature">
        <title>Pan genome of the phytoplankton Emiliania underpins its global distribution.</title>
        <authorList>
            <person name="Read B.A."/>
            <person name="Kegel J."/>
            <person name="Klute M.J."/>
            <person name="Kuo A."/>
            <person name="Lefebvre S.C."/>
            <person name="Maumus F."/>
            <person name="Mayer C."/>
            <person name="Miller J."/>
            <person name="Monier A."/>
            <person name="Salamov A."/>
            <person name="Young J."/>
            <person name="Aguilar M."/>
            <person name="Claverie J.M."/>
            <person name="Frickenhaus S."/>
            <person name="Gonzalez K."/>
            <person name="Herman E.K."/>
            <person name="Lin Y.C."/>
            <person name="Napier J."/>
            <person name="Ogata H."/>
            <person name="Sarno A.F."/>
            <person name="Shmutz J."/>
            <person name="Schroeder D."/>
            <person name="de Vargas C."/>
            <person name="Verret F."/>
            <person name="von Dassow P."/>
            <person name="Valentin K."/>
            <person name="Van de Peer Y."/>
            <person name="Wheeler G."/>
            <person name="Dacks J.B."/>
            <person name="Delwiche C.F."/>
            <person name="Dyhrman S.T."/>
            <person name="Glockner G."/>
            <person name="John U."/>
            <person name="Richards T."/>
            <person name="Worden A.Z."/>
            <person name="Zhang X."/>
            <person name="Grigoriev I.V."/>
            <person name="Allen A.E."/>
            <person name="Bidle K."/>
            <person name="Borodovsky M."/>
            <person name="Bowler C."/>
            <person name="Brownlee C."/>
            <person name="Cock J.M."/>
            <person name="Elias M."/>
            <person name="Gladyshev V.N."/>
            <person name="Groth M."/>
            <person name="Guda C."/>
            <person name="Hadaegh A."/>
            <person name="Iglesias-Rodriguez M.D."/>
            <person name="Jenkins J."/>
            <person name="Jones B.M."/>
            <person name="Lawson T."/>
            <person name="Leese F."/>
            <person name="Lindquist E."/>
            <person name="Lobanov A."/>
            <person name="Lomsadze A."/>
            <person name="Malik S.B."/>
            <person name="Marsh M.E."/>
            <person name="Mackinder L."/>
            <person name="Mock T."/>
            <person name="Mueller-Roeber B."/>
            <person name="Pagarete A."/>
            <person name="Parker M."/>
            <person name="Probert I."/>
            <person name="Quesneville H."/>
            <person name="Raines C."/>
            <person name="Rensing S.A."/>
            <person name="Riano-Pachon D.M."/>
            <person name="Richier S."/>
            <person name="Rokitta S."/>
            <person name="Shiraiwa Y."/>
            <person name="Soanes D.M."/>
            <person name="van der Giezen M."/>
            <person name="Wahlund T.M."/>
            <person name="Williams B."/>
            <person name="Wilson W."/>
            <person name="Wolfe G."/>
            <person name="Wurch L.L."/>
        </authorList>
    </citation>
    <scope>NUCLEOTIDE SEQUENCE</scope>
</reference>
<dbReference type="RefSeq" id="XP_005767234.1">
    <property type="nucleotide sequence ID" value="XM_005767177.1"/>
</dbReference>